<proteinExistence type="predicted"/>
<dbReference type="Proteomes" id="UP000054359">
    <property type="component" value="Unassembled WGS sequence"/>
</dbReference>
<feature type="non-terminal residue" evidence="1">
    <location>
        <position position="1"/>
    </location>
</feature>
<gene>
    <name evidence="1" type="ORF">X975_10187</name>
</gene>
<evidence type="ECO:0000313" key="1">
    <source>
        <dbReference type="EMBL" id="KFM66264.1"/>
    </source>
</evidence>
<protein>
    <submittedName>
        <fullName evidence="1">Uncharacterized protein</fullName>
    </submittedName>
</protein>
<organism evidence="1 2">
    <name type="scientific">Stegodyphus mimosarum</name>
    <name type="common">African social velvet spider</name>
    <dbReference type="NCBI Taxonomy" id="407821"/>
    <lineage>
        <taxon>Eukaryota</taxon>
        <taxon>Metazoa</taxon>
        <taxon>Ecdysozoa</taxon>
        <taxon>Arthropoda</taxon>
        <taxon>Chelicerata</taxon>
        <taxon>Arachnida</taxon>
        <taxon>Araneae</taxon>
        <taxon>Araneomorphae</taxon>
        <taxon>Entelegynae</taxon>
        <taxon>Eresoidea</taxon>
        <taxon>Eresidae</taxon>
        <taxon>Stegodyphus</taxon>
    </lineage>
</organism>
<reference evidence="1 2" key="1">
    <citation type="submission" date="2013-11" db="EMBL/GenBank/DDBJ databases">
        <title>Genome sequencing of Stegodyphus mimosarum.</title>
        <authorList>
            <person name="Bechsgaard J."/>
        </authorList>
    </citation>
    <scope>NUCLEOTIDE SEQUENCE [LARGE SCALE GENOMIC DNA]</scope>
</reference>
<sequence length="42" mass="5219">KTTYYDSPFCFHLLIRSYIPVIWFLKFQGKLVNFCLFDFFIF</sequence>
<name>A0A087TMC5_STEMI</name>
<feature type="non-terminal residue" evidence="1">
    <location>
        <position position="42"/>
    </location>
</feature>
<dbReference type="AlphaFoldDB" id="A0A087TMC5"/>
<keyword evidence="2" id="KW-1185">Reference proteome</keyword>
<dbReference type="EMBL" id="KK115874">
    <property type="protein sequence ID" value="KFM66264.1"/>
    <property type="molecule type" value="Genomic_DNA"/>
</dbReference>
<evidence type="ECO:0000313" key="2">
    <source>
        <dbReference type="Proteomes" id="UP000054359"/>
    </source>
</evidence>
<accession>A0A087TMC5</accession>